<feature type="region of interest" description="Disordered" evidence="1">
    <location>
        <begin position="85"/>
        <end position="117"/>
    </location>
</feature>
<organism evidence="2 3">
    <name type="scientific">Periplaneta americana</name>
    <name type="common">American cockroach</name>
    <name type="synonym">Blatta americana</name>
    <dbReference type="NCBI Taxonomy" id="6978"/>
    <lineage>
        <taxon>Eukaryota</taxon>
        <taxon>Metazoa</taxon>
        <taxon>Ecdysozoa</taxon>
        <taxon>Arthropoda</taxon>
        <taxon>Hexapoda</taxon>
        <taxon>Insecta</taxon>
        <taxon>Pterygota</taxon>
        <taxon>Neoptera</taxon>
        <taxon>Polyneoptera</taxon>
        <taxon>Dictyoptera</taxon>
        <taxon>Blattodea</taxon>
        <taxon>Blattoidea</taxon>
        <taxon>Blattidae</taxon>
        <taxon>Blattinae</taxon>
        <taxon>Periplaneta</taxon>
    </lineage>
</organism>
<evidence type="ECO:0000313" key="2">
    <source>
        <dbReference type="EMBL" id="KAJ4430178.1"/>
    </source>
</evidence>
<comment type="caution">
    <text evidence="2">The sequence shown here is derived from an EMBL/GenBank/DDBJ whole genome shotgun (WGS) entry which is preliminary data.</text>
</comment>
<protein>
    <submittedName>
        <fullName evidence="2">Uncharacterized protein</fullName>
    </submittedName>
</protein>
<keyword evidence="3" id="KW-1185">Reference proteome</keyword>
<name>A0ABQ8S8B5_PERAM</name>
<evidence type="ECO:0000256" key="1">
    <source>
        <dbReference type="SAM" id="MobiDB-lite"/>
    </source>
</evidence>
<dbReference type="Proteomes" id="UP001148838">
    <property type="component" value="Unassembled WGS sequence"/>
</dbReference>
<gene>
    <name evidence="2" type="ORF">ANN_22388</name>
</gene>
<proteinExistence type="predicted"/>
<reference evidence="2 3" key="1">
    <citation type="journal article" date="2022" name="Allergy">
        <title>Genome assembly and annotation of Periplaneta americana reveal a comprehensive cockroach allergen profile.</title>
        <authorList>
            <person name="Wang L."/>
            <person name="Xiong Q."/>
            <person name="Saelim N."/>
            <person name="Wang L."/>
            <person name="Nong W."/>
            <person name="Wan A.T."/>
            <person name="Shi M."/>
            <person name="Liu X."/>
            <person name="Cao Q."/>
            <person name="Hui J.H.L."/>
            <person name="Sookrung N."/>
            <person name="Leung T.F."/>
            <person name="Tungtrongchitr A."/>
            <person name="Tsui S.K.W."/>
        </authorList>
    </citation>
    <scope>NUCLEOTIDE SEQUENCE [LARGE SCALE GENOMIC DNA]</scope>
    <source>
        <strain evidence="2">PWHHKU_190912</strain>
    </source>
</reference>
<evidence type="ECO:0000313" key="3">
    <source>
        <dbReference type="Proteomes" id="UP001148838"/>
    </source>
</evidence>
<sequence length="203" mass="22631">MDLRKVGYDARDWINLAQDRDRWRAYRYDGFVGEDRNKKIQEFKVVLLHEVGVEEEIMLTPEQQVELILLRGDNHTTKEAADEFHRHHPDIPKQSGQYGRREQAGQLVRGGTSSIGSRSPFSCQLAAGRSVYFVWPLVSGTANRQAGCKHHVLLTPAARIVARAETSGQHVAETASGGVEEWSVSAPAGRIGPSDCQITENKL</sequence>
<dbReference type="EMBL" id="JAJSOF020000033">
    <property type="protein sequence ID" value="KAJ4430178.1"/>
    <property type="molecule type" value="Genomic_DNA"/>
</dbReference>
<accession>A0ABQ8S8B5</accession>